<dbReference type="AlphaFoldDB" id="Q12YK1"/>
<organism evidence="1 2">
    <name type="scientific">Methanococcoides burtonii (strain DSM 6242 / NBRC 107633 / OCM 468 / ACE-M)</name>
    <dbReference type="NCBI Taxonomy" id="259564"/>
    <lineage>
        <taxon>Archaea</taxon>
        <taxon>Methanobacteriati</taxon>
        <taxon>Methanobacteriota</taxon>
        <taxon>Stenosarchaea group</taxon>
        <taxon>Methanomicrobia</taxon>
        <taxon>Methanosarcinales</taxon>
        <taxon>Methanosarcinaceae</taxon>
        <taxon>Methanococcoides</taxon>
    </lineage>
</organism>
<proteinExistence type="predicted"/>
<gene>
    <name evidence="1" type="ordered locus">Mbur_0492</name>
</gene>
<evidence type="ECO:0000313" key="2">
    <source>
        <dbReference type="Proteomes" id="UP000001979"/>
    </source>
</evidence>
<dbReference type="EMBL" id="CP000300">
    <property type="protein sequence ID" value="ABE51475.1"/>
    <property type="molecule type" value="Genomic_DNA"/>
</dbReference>
<dbReference type="Proteomes" id="UP000001979">
    <property type="component" value="Chromosome"/>
</dbReference>
<dbReference type="KEGG" id="mbu:Mbur_0492"/>
<accession>Q12YK1</accession>
<name>Q12YK1_METBU</name>
<keyword evidence="2" id="KW-1185">Reference proteome</keyword>
<dbReference type="HOGENOM" id="CLU_1472075_0_0_2"/>
<evidence type="ECO:0000313" key="1">
    <source>
        <dbReference type="EMBL" id="ABE51475.1"/>
    </source>
</evidence>
<sequence length="183" mass="21074">MMSFEIRRRLLLLFLVFCSATLIYAYLPFDNGSMIISVQQEDQMIENILFDEISLALNNSDVCITGVNYYEDLNSIVIGFEHRWLYTNSNVKTSLVDSVFIANSVIVTHQDEFAGKKIVFTGSAPKRNGKGDQKLVKIFQTEIAFDDALYVNWDELNDQGGQNKLNSTSFEYVWWHSDLFNRI</sequence>
<protein>
    <submittedName>
        <fullName evidence="1">Uncharacterized protein</fullName>
    </submittedName>
</protein>
<reference evidence="2" key="1">
    <citation type="journal article" date="2009" name="ISME J.">
        <title>The genome sequence of the psychrophilic archaeon, Methanococcoides burtonii: the role of genome evolution in cold adaptation.</title>
        <authorList>
            <person name="Allen M.A."/>
            <person name="Lauro F.M."/>
            <person name="Williams T.J."/>
            <person name="Burg D."/>
            <person name="Siddiqui K.S."/>
            <person name="De Francisci D."/>
            <person name="Chong K.W."/>
            <person name="Pilak O."/>
            <person name="Chew H.H."/>
            <person name="De Maere M.Z."/>
            <person name="Ting L."/>
            <person name="Katrib M."/>
            <person name="Ng C."/>
            <person name="Sowers K.R."/>
            <person name="Galperin M.Y."/>
            <person name="Anderson I.J."/>
            <person name="Ivanova N."/>
            <person name="Dalin E."/>
            <person name="Martinez M."/>
            <person name="Lapidus A."/>
            <person name="Hauser L."/>
            <person name="Land M."/>
            <person name="Thomas T."/>
            <person name="Cavicchioli R."/>
        </authorList>
    </citation>
    <scope>NUCLEOTIDE SEQUENCE [LARGE SCALE GENOMIC DNA]</scope>
    <source>
        <strain evidence="2">DSM 6242 / NBRC 107633 / OCM 468 / ACE-M</strain>
    </source>
</reference>